<feature type="domain" description="Pyrin" evidence="1">
    <location>
        <begin position="1"/>
        <end position="94"/>
    </location>
</feature>
<evidence type="ECO:0000259" key="1">
    <source>
        <dbReference type="PROSITE" id="PS50824"/>
    </source>
</evidence>
<dbReference type="InterPro" id="IPR011029">
    <property type="entry name" value="DEATH-like_dom_sf"/>
</dbReference>
<organism evidence="2 3">
    <name type="scientific">Alligator mississippiensis</name>
    <name type="common">American alligator</name>
    <dbReference type="NCBI Taxonomy" id="8496"/>
    <lineage>
        <taxon>Eukaryota</taxon>
        <taxon>Metazoa</taxon>
        <taxon>Chordata</taxon>
        <taxon>Craniata</taxon>
        <taxon>Vertebrata</taxon>
        <taxon>Euteleostomi</taxon>
        <taxon>Archelosauria</taxon>
        <taxon>Archosauria</taxon>
        <taxon>Crocodylia</taxon>
        <taxon>Alligatoridae</taxon>
        <taxon>Alligatorinae</taxon>
        <taxon>Alligator</taxon>
    </lineage>
</organism>
<dbReference type="STRING" id="8496.A0A151N2J2"/>
<comment type="caution">
    <text evidence="2">The sequence shown here is derived from an EMBL/GenBank/DDBJ whole genome shotgun (WGS) entry which is preliminary data.</text>
</comment>
<keyword evidence="3" id="KW-1185">Reference proteome</keyword>
<reference evidence="2 3" key="1">
    <citation type="journal article" date="2012" name="Genome Biol.">
        <title>Sequencing three crocodilian genomes to illuminate the evolution of archosaurs and amniotes.</title>
        <authorList>
            <person name="St John J.A."/>
            <person name="Braun E.L."/>
            <person name="Isberg S.R."/>
            <person name="Miles L.G."/>
            <person name="Chong A.Y."/>
            <person name="Gongora J."/>
            <person name="Dalzell P."/>
            <person name="Moran C."/>
            <person name="Bed'hom B."/>
            <person name="Abzhanov A."/>
            <person name="Burgess S.C."/>
            <person name="Cooksey A.M."/>
            <person name="Castoe T.A."/>
            <person name="Crawford N.G."/>
            <person name="Densmore L.D."/>
            <person name="Drew J.C."/>
            <person name="Edwards S.V."/>
            <person name="Faircloth B.C."/>
            <person name="Fujita M.K."/>
            <person name="Greenwold M.J."/>
            <person name="Hoffmann F.G."/>
            <person name="Howard J.M."/>
            <person name="Iguchi T."/>
            <person name="Janes D.E."/>
            <person name="Khan S.Y."/>
            <person name="Kohno S."/>
            <person name="de Koning A.J."/>
            <person name="Lance S.L."/>
            <person name="McCarthy F.M."/>
            <person name="McCormack J.E."/>
            <person name="Merchant M.E."/>
            <person name="Peterson D.G."/>
            <person name="Pollock D.D."/>
            <person name="Pourmand N."/>
            <person name="Raney B.J."/>
            <person name="Roessler K.A."/>
            <person name="Sanford J.R."/>
            <person name="Sawyer R.H."/>
            <person name="Schmidt C.J."/>
            <person name="Triplett E.W."/>
            <person name="Tuberville T.D."/>
            <person name="Venegas-Anaya M."/>
            <person name="Howard J.T."/>
            <person name="Jarvis E.D."/>
            <person name="Guillette L.J.Jr."/>
            <person name="Glenn T.C."/>
            <person name="Green R.E."/>
            <person name="Ray D.A."/>
        </authorList>
    </citation>
    <scope>NUCLEOTIDE SEQUENCE [LARGE SCALE GENOMIC DNA]</scope>
    <source>
        <strain evidence="2">KSC_2009_1</strain>
    </source>
</reference>
<dbReference type="Gene3D" id="1.10.533.10">
    <property type="entry name" value="Death Domain, Fas"/>
    <property type="match status" value="1"/>
</dbReference>
<protein>
    <recommendedName>
        <fullName evidence="1">Pyrin domain-containing protein</fullName>
    </recommendedName>
</protein>
<dbReference type="Proteomes" id="UP000050525">
    <property type="component" value="Unassembled WGS sequence"/>
</dbReference>
<evidence type="ECO:0000313" key="3">
    <source>
        <dbReference type="Proteomes" id="UP000050525"/>
    </source>
</evidence>
<dbReference type="InterPro" id="IPR004020">
    <property type="entry name" value="DAPIN"/>
</dbReference>
<dbReference type="SMART" id="SM01289">
    <property type="entry name" value="PYRIN"/>
    <property type="match status" value="1"/>
</dbReference>
<evidence type="ECO:0000313" key="2">
    <source>
        <dbReference type="EMBL" id="KYO30859.1"/>
    </source>
</evidence>
<dbReference type="EMBL" id="AKHW03004150">
    <property type="protein sequence ID" value="KYO30859.1"/>
    <property type="molecule type" value="Genomic_DNA"/>
</dbReference>
<proteinExistence type="predicted"/>
<name>A0A151N2J2_ALLMI</name>
<gene>
    <name evidence="2" type="ORF">Y1Q_0001751</name>
</gene>
<accession>A0A151N2J2</accession>
<sequence>MGNQSSRISNLLLQALDDLLQEDFRRFKDELSHSDFRGKGRIPRGRLENADRIDTKNFLMDFYGADAAVDVTIEVFTRVNLRDAAARLREERQKALGPDQTHGRRAAGM</sequence>
<dbReference type="SUPFAM" id="SSF47986">
    <property type="entry name" value="DEATH domain"/>
    <property type="match status" value="1"/>
</dbReference>
<dbReference type="AlphaFoldDB" id="A0A151N2J2"/>
<dbReference type="Pfam" id="PF02758">
    <property type="entry name" value="PYRIN"/>
    <property type="match status" value="1"/>
</dbReference>
<dbReference type="PROSITE" id="PS50824">
    <property type="entry name" value="DAPIN"/>
    <property type="match status" value="1"/>
</dbReference>
<dbReference type="CDD" id="cd08321">
    <property type="entry name" value="Pyrin_ASC-like"/>
    <property type="match status" value="1"/>
</dbReference>